<feature type="compositionally biased region" description="Acidic residues" evidence="6">
    <location>
        <begin position="9"/>
        <end position="21"/>
    </location>
</feature>
<feature type="compositionally biased region" description="Basic residues" evidence="6">
    <location>
        <begin position="738"/>
        <end position="747"/>
    </location>
</feature>
<feature type="domain" description="Myb-like" evidence="7">
    <location>
        <begin position="476"/>
        <end position="527"/>
    </location>
</feature>
<dbReference type="PANTHER" id="PTHR46621:SF1">
    <property type="entry name" value="SNRNA-ACTIVATING PROTEIN COMPLEX SUBUNIT 4"/>
    <property type="match status" value="1"/>
</dbReference>
<dbReference type="GO" id="GO:0042795">
    <property type="term" value="P:snRNA transcription by RNA polymerase II"/>
    <property type="evidence" value="ECO:0007669"/>
    <property type="project" value="TreeGrafter"/>
</dbReference>
<dbReference type="InterPro" id="IPR051575">
    <property type="entry name" value="Myb-like_DNA-bd"/>
</dbReference>
<dbReference type="Gene3D" id="1.10.10.60">
    <property type="entry name" value="Homeodomain-like"/>
    <property type="match status" value="5"/>
</dbReference>
<evidence type="ECO:0000256" key="3">
    <source>
        <dbReference type="ARBA" id="ARBA00023125"/>
    </source>
</evidence>
<organism evidence="9">
    <name type="scientific">Salvia splendens</name>
    <name type="common">Scarlet sage</name>
    <dbReference type="NCBI Taxonomy" id="180675"/>
    <lineage>
        <taxon>Eukaryota</taxon>
        <taxon>Viridiplantae</taxon>
        <taxon>Streptophyta</taxon>
        <taxon>Embryophyta</taxon>
        <taxon>Tracheophyta</taxon>
        <taxon>Spermatophyta</taxon>
        <taxon>Magnoliopsida</taxon>
        <taxon>eudicotyledons</taxon>
        <taxon>Gunneridae</taxon>
        <taxon>Pentapetalae</taxon>
        <taxon>asterids</taxon>
        <taxon>lamiids</taxon>
        <taxon>Lamiales</taxon>
        <taxon>Lamiaceae</taxon>
        <taxon>Nepetoideae</taxon>
        <taxon>Mentheae</taxon>
        <taxon>Salviinae</taxon>
        <taxon>Salvia</taxon>
        <taxon>Salvia subgen. Calosphace</taxon>
        <taxon>core Calosphace</taxon>
    </lineage>
</organism>
<dbReference type="GO" id="GO:0019185">
    <property type="term" value="C:snRNA-activating protein complex"/>
    <property type="evidence" value="ECO:0007669"/>
    <property type="project" value="TreeGrafter"/>
</dbReference>
<evidence type="ECO:0000256" key="2">
    <source>
        <dbReference type="ARBA" id="ARBA00023015"/>
    </source>
</evidence>
<reference evidence="9" key="2">
    <citation type="submission" date="2020-08" db="EMBL/GenBank/DDBJ databases">
        <title>Plant Genome Project.</title>
        <authorList>
            <person name="Zhang R.-G."/>
        </authorList>
    </citation>
    <scope>NUCLEOTIDE SEQUENCE</scope>
    <source>
        <strain evidence="9">Huo1</strain>
        <tissue evidence="9">Leaf</tissue>
    </source>
</reference>
<feature type="region of interest" description="Disordered" evidence="6">
    <location>
        <begin position="959"/>
        <end position="988"/>
    </location>
</feature>
<dbReference type="GO" id="GO:0000978">
    <property type="term" value="F:RNA polymerase II cis-regulatory region sequence-specific DNA binding"/>
    <property type="evidence" value="ECO:0007669"/>
    <property type="project" value="TreeGrafter"/>
</dbReference>
<feature type="domain" description="HTH myb-type" evidence="8">
    <location>
        <begin position="531"/>
        <end position="584"/>
    </location>
</feature>
<dbReference type="AlphaFoldDB" id="A0A8X8XKU4"/>
<feature type="compositionally biased region" description="Acidic residues" evidence="6">
    <location>
        <begin position="704"/>
        <end position="713"/>
    </location>
</feature>
<feature type="region of interest" description="Disordered" evidence="6">
    <location>
        <begin position="1"/>
        <end position="23"/>
    </location>
</feature>
<feature type="region of interest" description="Disordered" evidence="6">
    <location>
        <begin position="675"/>
        <end position="786"/>
    </location>
</feature>
<dbReference type="PROSITE" id="PS50090">
    <property type="entry name" value="MYB_LIKE"/>
    <property type="match status" value="4"/>
</dbReference>
<evidence type="ECO:0000259" key="7">
    <source>
        <dbReference type="PROSITE" id="PS50090"/>
    </source>
</evidence>
<feature type="compositionally biased region" description="Polar residues" evidence="6">
    <location>
        <begin position="962"/>
        <end position="978"/>
    </location>
</feature>
<dbReference type="InterPro" id="IPR001005">
    <property type="entry name" value="SANT/Myb"/>
</dbReference>
<dbReference type="GO" id="GO:0001006">
    <property type="term" value="F:RNA polymerase III type 3 promoter sequence-specific DNA binding"/>
    <property type="evidence" value="ECO:0007669"/>
    <property type="project" value="TreeGrafter"/>
</dbReference>
<dbReference type="Proteomes" id="UP000298416">
    <property type="component" value="Unassembled WGS sequence"/>
</dbReference>
<evidence type="ECO:0000256" key="5">
    <source>
        <dbReference type="ARBA" id="ARBA00023242"/>
    </source>
</evidence>
<dbReference type="SMART" id="SM00717">
    <property type="entry name" value="SANT"/>
    <property type="match status" value="5"/>
</dbReference>
<feature type="region of interest" description="Disordered" evidence="6">
    <location>
        <begin position="42"/>
        <end position="64"/>
    </location>
</feature>
<dbReference type="InterPro" id="IPR009057">
    <property type="entry name" value="Homeodomain-like_sf"/>
</dbReference>
<feature type="compositionally biased region" description="Basic residues" evidence="6">
    <location>
        <begin position="687"/>
        <end position="699"/>
    </location>
</feature>
<reference evidence="9" key="1">
    <citation type="submission" date="2018-01" db="EMBL/GenBank/DDBJ databases">
        <authorList>
            <person name="Mao J.F."/>
        </authorList>
    </citation>
    <scope>NUCLEOTIDE SEQUENCE</scope>
    <source>
        <strain evidence="9">Huo1</strain>
        <tissue evidence="9">Leaf</tissue>
    </source>
</reference>
<dbReference type="InterPro" id="IPR017930">
    <property type="entry name" value="Myb_dom"/>
</dbReference>
<name>A0A8X8XKU4_SALSN</name>
<dbReference type="PROSITE" id="PS51294">
    <property type="entry name" value="HTH_MYB"/>
    <property type="match status" value="3"/>
</dbReference>
<proteinExistence type="predicted"/>
<protein>
    <recommendedName>
        <fullName evidence="11">Myb proto-oncogene protein, plant</fullName>
    </recommendedName>
</protein>
<dbReference type="GO" id="GO:0005634">
    <property type="term" value="C:nucleus"/>
    <property type="evidence" value="ECO:0007669"/>
    <property type="project" value="UniProtKB-SubCell"/>
</dbReference>
<keyword evidence="5" id="KW-0539">Nucleus</keyword>
<feature type="compositionally biased region" description="Basic and acidic residues" evidence="6">
    <location>
        <begin position="1006"/>
        <end position="1022"/>
    </location>
</feature>
<evidence type="ECO:0000313" key="10">
    <source>
        <dbReference type="Proteomes" id="UP000298416"/>
    </source>
</evidence>
<keyword evidence="4" id="KW-0804">Transcription</keyword>
<sequence>MPSSKEEISDSDSDDGFSEDMEALRRACQLIGETPTSTTAAAAASGIASLGSSSEGDSDSEGDDDLQLVQSIQKRFAFPTDLGEEPLKTKPSCTVLPDWSDSEDIEDDYETLRAIQRRFSAYNDGSLKDYFEEFSHTHEQVGATIIDSEKETSNSFVERTNAREGFLNCVDTSEPTGKNVEACDNAGGSSDIAEWNETGVNDEAELPLKTSQFPNSALAFVDAIKKNRLCQKLIRSKMMQVEARMEELDKLIEGVRILKNFQVDSKKRIGRSFSQKKDPRVRLISVPKLKANMKTSENNVPASCKGPPENVHVPNYKETMAAFSIPCNKEKWSKEERENLLKGVKQQFQEMLLQQCVDRLNEADGYYESSNVDSIMESIKETDLTPERIRQFLPKVNWEQLTAMYVPRRTGAECQVMYLNHEDPLINHGPWTAMEDKNILHIIQEKGFINWIDFSVTLGTNRTPFQCLSRYQRSLNASILKREWTTEEDNQLRAAVETYGESNWQVVANALKGRTGTQCSNRWLKTLHPARKRSGTWTLEEDKRLKVAVTLFGAKTWRKVAKCVPGRTHVQCRERWVNCLDPSIIHGEWTREEDLLLLEAIANHGYCWSKVAACIPHRTDNLCLRRWKVLCPAEVPLLQTARKIQKFALISNFVDRESERPALGPKDFLLPEPLRITGNENVDPSTKKKKISRRRRGARKHNEEDDLSSENSEEVLMLTDGNELEMQGSSVHREGTRRSTRLRKRSARLLDVSEGEEITEPRVSDGNNTRKSRTQKKRSGKDAATTSAAVISDEACFEEYNHLDPVEEPTPEVELGGKDAIITQPVKVSKLHPRKRKSQVLKEAQHLDPVEEPALEVELGGKDAIITQPAKASKLHPRKRKSQVLKEVQQTKSKVPRQAVTKRRMIMDKKLTNATDDHPSSFPDPDILIDDTRATEAGSTEGKNIEDMQLALVEIKGDGMNLPSSLQQPGDDATSPSPVNVDDPLRKRKKRAQIHIFYQCKRRKTGGGDRLKEEGLRRDDQTCKNQAEAGDDMTIAQILQQIKEKRK</sequence>
<keyword evidence="3" id="KW-0238">DNA-binding</keyword>
<evidence type="ECO:0000256" key="1">
    <source>
        <dbReference type="ARBA" id="ARBA00004123"/>
    </source>
</evidence>
<feature type="domain" description="HTH myb-type" evidence="8">
    <location>
        <begin position="586"/>
        <end position="635"/>
    </location>
</feature>
<feature type="region of interest" description="Disordered" evidence="6">
    <location>
        <begin position="1005"/>
        <end position="1028"/>
    </location>
</feature>
<keyword evidence="2" id="KW-0805">Transcription regulation</keyword>
<accession>A0A8X8XKU4</accession>
<evidence type="ECO:0000259" key="8">
    <source>
        <dbReference type="PROSITE" id="PS51294"/>
    </source>
</evidence>
<feature type="compositionally biased region" description="Basic residues" evidence="6">
    <location>
        <begin position="770"/>
        <end position="779"/>
    </location>
</feature>
<dbReference type="EMBL" id="PNBA02000009">
    <property type="protein sequence ID" value="KAG6413733.1"/>
    <property type="molecule type" value="Genomic_DNA"/>
</dbReference>
<feature type="domain" description="Myb-like" evidence="7">
    <location>
        <begin position="529"/>
        <end position="580"/>
    </location>
</feature>
<comment type="caution">
    <text evidence="9">The sequence shown here is derived from an EMBL/GenBank/DDBJ whole genome shotgun (WGS) entry which is preliminary data.</text>
</comment>
<evidence type="ECO:0008006" key="11">
    <source>
        <dbReference type="Google" id="ProtNLM"/>
    </source>
</evidence>
<dbReference type="GO" id="GO:0042796">
    <property type="term" value="P:snRNA transcription by RNA polymerase III"/>
    <property type="evidence" value="ECO:0007669"/>
    <property type="project" value="TreeGrafter"/>
</dbReference>
<keyword evidence="10" id="KW-1185">Reference proteome</keyword>
<dbReference type="CDD" id="cd00167">
    <property type="entry name" value="SANT"/>
    <property type="match status" value="3"/>
</dbReference>
<feature type="domain" description="Myb-like" evidence="7">
    <location>
        <begin position="423"/>
        <end position="475"/>
    </location>
</feature>
<feature type="domain" description="Myb-like" evidence="7">
    <location>
        <begin position="581"/>
        <end position="631"/>
    </location>
</feature>
<dbReference type="OrthoDB" id="2143914at2759"/>
<dbReference type="SUPFAM" id="SSF46689">
    <property type="entry name" value="Homeodomain-like"/>
    <property type="match status" value="3"/>
</dbReference>
<gene>
    <name evidence="9" type="ORF">SASPL_126447</name>
</gene>
<feature type="domain" description="HTH myb-type" evidence="8">
    <location>
        <begin position="476"/>
        <end position="529"/>
    </location>
</feature>
<dbReference type="PANTHER" id="PTHR46621">
    <property type="entry name" value="SNRNA-ACTIVATING PROTEIN COMPLEX SUBUNIT 4"/>
    <property type="match status" value="1"/>
</dbReference>
<comment type="subcellular location">
    <subcellularLocation>
        <location evidence="1">Nucleus</location>
    </subcellularLocation>
</comment>
<feature type="compositionally biased region" description="Low complexity" evidence="6">
    <location>
        <begin position="42"/>
        <end position="55"/>
    </location>
</feature>
<evidence type="ECO:0000256" key="6">
    <source>
        <dbReference type="SAM" id="MobiDB-lite"/>
    </source>
</evidence>
<evidence type="ECO:0000313" key="9">
    <source>
        <dbReference type="EMBL" id="KAG6413733.1"/>
    </source>
</evidence>
<evidence type="ECO:0000256" key="4">
    <source>
        <dbReference type="ARBA" id="ARBA00023163"/>
    </source>
</evidence>
<dbReference type="FunFam" id="1.10.10.60:FF:000016">
    <property type="entry name" value="Transcriptional activator Myb isoform A"/>
    <property type="match status" value="1"/>
</dbReference>
<dbReference type="Pfam" id="PF00249">
    <property type="entry name" value="Myb_DNA-binding"/>
    <property type="match status" value="3"/>
</dbReference>